<dbReference type="WBParaSite" id="nRc.2.0.1.t32151-RA">
    <property type="protein sequence ID" value="nRc.2.0.1.t32151-RA"/>
    <property type="gene ID" value="nRc.2.0.1.g32151"/>
</dbReference>
<reference evidence="2" key="1">
    <citation type="submission" date="2022-11" db="UniProtKB">
        <authorList>
            <consortium name="WormBaseParasite"/>
        </authorList>
    </citation>
    <scope>IDENTIFICATION</scope>
</reference>
<keyword evidence="1" id="KW-1185">Reference proteome</keyword>
<accession>A0A915K051</accession>
<evidence type="ECO:0000313" key="1">
    <source>
        <dbReference type="Proteomes" id="UP000887565"/>
    </source>
</evidence>
<evidence type="ECO:0000313" key="2">
    <source>
        <dbReference type="WBParaSite" id="nRc.2.0.1.t32151-RA"/>
    </source>
</evidence>
<dbReference type="Proteomes" id="UP000887565">
    <property type="component" value="Unplaced"/>
</dbReference>
<organism evidence="1 2">
    <name type="scientific">Romanomermis culicivorax</name>
    <name type="common">Nematode worm</name>
    <dbReference type="NCBI Taxonomy" id="13658"/>
    <lineage>
        <taxon>Eukaryota</taxon>
        <taxon>Metazoa</taxon>
        <taxon>Ecdysozoa</taxon>
        <taxon>Nematoda</taxon>
        <taxon>Enoplea</taxon>
        <taxon>Dorylaimia</taxon>
        <taxon>Mermithida</taxon>
        <taxon>Mermithoidea</taxon>
        <taxon>Mermithidae</taxon>
        <taxon>Romanomermis</taxon>
    </lineage>
</organism>
<proteinExistence type="predicted"/>
<sequence length="65" mass="7486">MFLRCESGQFLVPAIAGFSAQDDVPDVIQWYTVPEQYDKNDKWYLSVMSAFYDYRIGKVVVLLAS</sequence>
<name>A0A915K051_ROMCU</name>
<dbReference type="AlphaFoldDB" id="A0A915K051"/>
<protein>
    <submittedName>
        <fullName evidence="2">Uncharacterized protein</fullName>
    </submittedName>
</protein>